<evidence type="ECO:0000313" key="2">
    <source>
        <dbReference type="EMBL" id="EZA60486.1"/>
    </source>
</evidence>
<name>A0A026WXL9_OOCBI</name>
<evidence type="ECO:0000313" key="3">
    <source>
        <dbReference type="Proteomes" id="UP000053097"/>
    </source>
</evidence>
<gene>
    <name evidence="2" type="ORF">X777_13575</name>
</gene>
<organism evidence="2 3">
    <name type="scientific">Ooceraea biroi</name>
    <name type="common">Clonal raider ant</name>
    <name type="synonym">Cerapachys biroi</name>
    <dbReference type="NCBI Taxonomy" id="2015173"/>
    <lineage>
        <taxon>Eukaryota</taxon>
        <taxon>Metazoa</taxon>
        <taxon>Ecdysozoa</taxon>
        <taxon>Arthropoda</taxon>
        <taxon>Hexapoda</taxon>
        <taxon>Insecta</taxon>
        <taxon>Pterygota</taxon>
        <taxon>Neoptera</taxon>
        <taxon>Endopterygota</taxon>
        <taxon>Hymenoptera</taxon>
        <taxon>Apocrita</taxon>
        <taxon>Aculeata</taxon>
        <taxon>Formicoidea</taxon>
        <taxon>Formicidae</taxon>
        <taxon>Dorylinae</taxon>
        <taxon>Ooceraea</taxon>
    </lineage>
</organism>
<keyword evidence="1" id="KW-1133">Transmembrane helix</keyword>
<feature type="transmembrane region" description="Helical" evidence="1">
    <location>
        <begin position="273"/>
        <end position="296"/>
    </location>
</feature>
<accession>A0A026WXL9</accession>
<dbReference type="AlphaFoldDB" id="A0A026WXL9"/>
<evidence type="ECO:0000256" key="1">
    <source>
        <dbReference type="SAM" id="Phobius"/>
    </source>
</evidence>
<dbReference type="OMA" id="CLMYNYE"/>
<keyword evidence="1" id="KW-0472">Membrane</keyword>
<reference evidence="2 3" key="1">
    <citation type="journal article" date="2014" name="Curr. Biol.">
        <title>The genome of the clonal raider ant Cerapachys biroi.</title>
        <authorList>
            <person name="Oxley P.R."/>
            <person name="Ji L."/>
            <person name="Fetter-Pruneda I."/>
            <person name="McKenzie S.K."/>
            <person name="Li C."/>
            <person name="Hu H."/>
            <person name="Zhang G."/>
            <person name="Kronauer D.J."/>
        </authorList>
    </citation>
    <scope>NUCLEOTIDE SEQUENCE [LARGE SCALE GENOMIC DNA]</scope>
</reference>
<dbReference type="EMBL" id="KK107078">
    <property type="protein sequence ID" value="EZA60486.1"/>
    <property type="molecule type" value="Genomic_DNA"/>
</dbReference>
<protein>
    <submittedName>
        <fullName evidence="2">Uncharacterized protein</fullName>
    </submittedName>
</protein>
<proteinExistence type="predicted"/>
<dbReference type="Proteomes" id="UP000053097">
    <property type="component" value="Unassembled WGS sequence"/>
</dbReference>
<sequence length="311" mass="37413">MNYDEQSENEMIRPADLRDLKLVAEDEDRYKPLHSHVKYYNEQNKENKKQFPNAFPYLRPRVEEIFNSEQEDKPFIAGFKHELDKVNKGTKIIRVKREEAEYHYETTLDEEMDFFQVIRGKNVTNSNTEIAEYTAKPQLTRVQYDTMYKYGQNITTRYDDAANDIPRNQSLISQKRYTFADTESPDEEPYDYEKFKMEYDQQLEYNIKYGKVFNYTEKEELKESPKEALKRIIDLKRPKNCTKEELGHFGIKAIKCLIYDYQRTRNVAAVRKVLFRTWLVVRIWLLIYVCLAIPFWCHRGNFINFVAYCFS</sequence>
<keyword evidence="3" id="KW-1185">Reference proteome</keyword>
<dbReference type="OrthoDB" id="6617422at2759"/>
<keyword evidence="1" id="KW-0812">Transmembrane</keyword>